<dbReference type="Pfam" id="PF07589">
    <property type="entry name" value="PEP-CTERM"/>
    <property type="match status" value="1"/>
</dbReference>
<dbReference type="STRING" id="1123071.SAMN02745181_1929"/>
<dbReference type="RefSeq" id="WP_143183504.1">
    <property type="nucleotide sequence ID" value="NZ_FQYR01000003.1"/>
</dbReference>
<feature type="signal peptide" evidence="1">
    <location>
        <begin position="1"/>
        <end position="25"/>
    </location>
</feature>
<proteinExistence type="predicted"/>
<evidence type="ECO:0000313" key="4">
    <source>
        <dbReference type="Proteomes" id="UP000184510"/>
    </source>
</evidence>
<evidence type="ECO:0000256" key="1">
    <source>
        <dbReference type="SAM" id="SignalP"/>
    </source>
</evidence>
<feature type="domain" description="Ice-binding protein C-terminal" evidence="2">
    <location>
        <begin position="262"/>
        <end position="284"/>
    </location>
</feature>
<evidence type="ECO:0000313" key="3">
    <source>
        <dbReference type="EMBL" id="SHJ38545.1"/>
    </source>
</evidence>
<accession>A0A1M6IVR2</accession>
<dbReference type="InterPro" id="IPR013424">
    <property type="entry name" value="Ice-binding_C"/>
</dbReference>
<dbReference type="NCBIfam" id="TIGR02595">
    <property type="entry name" value="PEP_CTERM"/>
    <property type="match status" value="1"/>
</dbReference>
<evidence type="ECO:0000259" key="2">
    <source>
        <dbReference type="Pfam" id="PF07589"/>
    </source>
</evidence>
<keyword evidence="4" id="KW-1185">Reference proteome</keyword>
<dbReference type="EMBL" id="FQYR01000003">
    <property type="protein sequence ID" value="SHJ38545.1"/>
    <property type="molecule type" value="Genomic_DNA"/>
</dbReference>
<sequence length="286" mass="29277">MKNIKYNPLTLASLIVMVGVSQVNGAVITQTVDNIDWNAAMWGSPEGAPSSGNHYVSALGGTDRFRISASGASSTFGGDSLEVVTGTRALMKNSNNTTATVNGDFILNGGRLSLGANSSSSATLEATRFIVNSSSVIDMANSGVRLTIDSVLSGSGGLDIHYETGSDGASRAVAFTQTAGYTGIMNVNDSMVLDFDSDVIFGGTLNINGTSELIVDQVLTFGSGSLVADGNSIAVGTYTGTDLDALGLNFINNGGTVIVTSAIPEPSTSALVSICALGLLLRRRRA</sequence>
<reference evidence="3 4" key="1">
    <citation type="submission" date="2016-11" db="EMBL/GenBank/DDBJ databases">
        <authorList>
            <person name="Jaros S."/>
            <person name="Januszkiewicz K."/>
            <person name="Wedrychowicz H."/>
        </authorList>
    </citation>
    <scope>NUCLEOTIDE SEQUENCE [LARGE SCALE GENOMIC DNA]</scope>
    <source>
        <strain evidence="3 4">DSM 18772</strain>
    </source>
</reference>
<dbReference type="AlphaFoldDB" id="A0A1M6IVR2"/>
<protein>
    <submittedName>
        <fullName evidence="3">PEP-CTERM protein-sorting domain-containing protein</fullName>
    </submittedName>
</protein>
<keyword evidence="1" id="KW-0732">Signal</keyword>
<dbReference type="Proteomes" id="UP000184510">
    <property type="component" value="Unassembled WGS sequence"/>
</dbReference>
<gene>
    <name evidence="3" type="ORF">SAMN02745181_1929</name>
</gene>
<organism evidence="3 4">
    <name type="scientific">Rubritalea squalenifaciens DSM 18772</name>
    <dbReference type="NCBI Taxonomy" id="1123071"/>
    <lineage>
        <taxon>Bacteria</taxon>
        <taxon>Pseudomonadati</taxon>
        <taxon>Verrucomicrobiota</taxon>
        <taxon>Verrucomicrobiia</taxon>
        <taxon>Verrucomicrobiales</taxon>
        <taxon>Rubritaleaceae</taxon>
        <taxon>Rubritalea</taxon>
    </lineage>
</organism>
<name>A0A1M6IVR2_9BACT</name>
<feature type="chain" id="PRO_5013133283" evidence="1">
    <location>
        <begin position="26"/>
        <end position="286"/>
    </location>
</feature>
<dbReference type="InParanoid" id="A0A1M6IVR2"/>